<protein>
    <submittedName>
        <fullName evidence="1">Uncharacterized protein</fullName>
    </submittedName>
</protein>
<comment type="caution">
    <text evidence="1">The sequence shown here is derived from an EMBL/GenBank/DDBJ whole genome shotgun (WGS) entry which is preliminary data.</text>
</comment>
<organism evidence="1 2">
    <name type="scientific">Sphingobium jiangsuense</name>
    <dbReference type="NCBI Taxonomy" id="870476"/>
    <lineage>
        <taxon>Bacteria</taxon>
        <taxon>Pseudomonadati</taxon>
        <taxon>Pseudomonadota</taxon>
        <taxon>Alphaproteobacteria</taxon>
        <taxon>Sphingomonadales</taxon>
        <taxon>Sphingomonadaceae</taxon>
        <taxon>Sphingobium</taxon>
    </lineage>
</organism>
<evidence type="ECO:0000313" key="2">
    <source>
        <dbReference type="Proteomes" id="UP000571950"/>
    </source>
</evidence>
<evidence type="ECO:0000313" key="1">
    <source>
        <dbReference type="EMBL" id="MBB3928821.1"/>
    </source>
</evidence>
<proteinExistence type="predicted"/>
<name>A0A7W6BPM6_9SPHN</name>
<sequence length="143" mass="15249">MREVSSSRLDVMSAATFDPSKCVPAHLVLSPDERADIEACIESLMAILDASEGDVDLEDGTDLEDDFALSPHALAFGLGRGPGCTISDAAEDGDSDCCTDDLDELDRRVSPVAPVYGIDQTAAPLNMRAMEAAQYRAEQRRAA</sequence>
<accession>A0A7W6BPM6</accession>
<dbReference type="RefSeq" id="WP_188073999.1">
    <property type="nucleotide sequence ID" value="NZ_BSPS01000135.1"/>
</dbReference>
<dbReference type="EMBL" id="JACIDT010000037">
    <property type="protein sequence ID" value="MBB3928821.1"/>
    <property type="molecule type" value="Genomic_DNA"/>
</dbReference>
<gene>
    <name evidence="1" type="ORF">GGR43_004566</name>
</gene>
<dbReference type="Proteomes" id="UP000571950">
    <property type="component" value="Unassembled WGS sequence"/>
</dbReference>
<reference evidence="1 2" key="1">
    <citation type="submission" date="2020-08" db="EMBL/GenBank/DDBJ databases">
        <title>Genomic Encyclopedia of Type Strains, Phase IV (KMG-IV): sequencing the most valuable type-strain genomes for metagenomic binning, comparative biology and taxonomic classification.</title>
        <authorList>
            <person name="Goeker M."/>
        </authorList>
    </citation>
    <scope>NUCLEOTIDE SEQUENCE [LARGE SCALE GENOMIC DNA]</scope>
    <source>
        <strain evidence="1 2">DSM 26189</strain>
    </source>
</reference>
<dbReference type="AlphaFoldDB" id="A0A7W6BPM6"/>
<keyword evidence="2" id="KW-1185">Reference proteome</keyword>